<dbReference type="SUPFAM" id="SSF103473">
    <property type="entry name" value="MFS general substrate transporter"/>
    <property type="match status" value="1"/>
</dbReference>
<dbReference type="PANTHER" id="PTHR23507:SF1">
    <property type="entry name" value="FI18259P1-RELATED"/>
    <property type="match status" value="1"/>
</dbReference>
<dbReference type="Pfam" id="PF07690">
    <property type="entry name" value="MFS_1"/>
    <property type="match status" value="1"/>
</dbReference>
<feature type="transmembrane region" description="Helical" evidence="6">
    <location>
        <begin position="350"/>
        <end position="371"/>
    </location>
</feature>
<dbReference type="OrthoDB" id="194139at2759"/>
<dbReference type="InterPro" id="IPR011701">
    <property type="entry name" value="MFS"/>
</dbReference>
<proteinExistence type="predicted"/>
<dbReference type="Proteomes" id="UP001140560">
    <property type="component" value="Unassembled WGS sequence"/>
</dbReference>
<dbReference type="EMBL" id="JAPEUY010000013">
    <property type="protein sequence ID" value="KAJ4367023.1"/>
    <property type="molecule type" value="Genomic_DNA"/>
</dbReference>
<keyword evidence="8" id="KW-1185">Reference proteome</keyword>
<feature type="transmembrane region" description="Helical" evidence="6">
    <location>
        <begin position="159"/>
        <end position="181"/>
    </location>
</feature>
<evidence type="ECO:0000256" key="5">
    <source>
        <dbReference type="SAM" id="MobiDB-lite"/>
    </source>
</evidence>
<feature type="transmembrane region" description="Helical" evidence="6">
    <location>
        <begin position="225"/>
        <end position="245"/>
    </location>
</feature>
<feature type="transmembrane region" description="Helical" evidence="6">
    <location>
        <begin position="193"/>
        <end position="219"/>
    </location>
</feature>
<evidence type="ECO:0000256" key="4">
    <source>
        <dbReference type="ARBA" id="ARBA00023136"/>
    </source>
</evidence>
<keyword evidence="4 6" id="KW-0472">Membrane</keyword>
<feature type="transmembrane region" description="Helical" evidence="6">
    <location>
        <begin position="391"/>
        <end position="420"/>
    </location>
</feature>
<evidence type="ECO:0000256" key="2">
    <source>
        <dbReference type="ARBA" id="ARBA00022692"/>
    </source>
</evidence>
<organism evidence="7 8">
    <name type="scientific">Neocucurbitaria cava</name>
    <dbReference type="NCBI Taxonomy" id="798079"/>
    <lineage>
        <taxon>Eukaryota</taxon>
        <taxon>Fungi</taxon>
        <taxon>Dikarya</taxon>
        <taxon>Ascomycota</taxon>
        <taxon>Pezizomycotina</taxon>
        <taxon>Dothideomycetes</taxon>
        <taxon>Pleosporomycetidae</taxon>
        <taxon>Pleosporales</taxon>
        <taxon>Pleosporineae</taxon>
        <taxon>Cucurbitariaceae</taxon>
        <taxon>Neocucurbitaria</taxon>
    </lineage>
</organism>
<sequence>MSPSGLALGSQRFRSWLTGNKYASVDEVRAKLAPHICVLIVLALNLAFYAKAAPTLRLVELTVCREYYQEHDITKIGPGGFVDEDLCKVSSIQKKVAWLFMADELLHFCCDFLATIPLGILADRYGPKPVMLLNFIGLIVSWTWVLLVCTLYITFRSEMILLASVFCLFGGATHFNTAIIYSEAAMYTKDRTTTFSILELAIQIGQLVGPVIGSALLMVGIYPPFYFVFSISILSIPLALSLPAGGRKERTHKRRLSDQAEPSANPDETEGLLGNNIDSRGTAKAGGYDMREAIATTRMELKRCWNLVVQWKVIRYGYAAALVVTLGKQALHILLQYVSKRFSVSIAEAGMLFSIKAVVVIVLYLAILPGLQRGLHGSQSKITIRIARASIVFLTVGVAMMGLAWNVSVLIPGLVIYALGFGFPITVRSLLSTLATTHDLPIPVVFSGMAIFETAGSFIGATALTGAFTRTLDLKGWVQGTPFFICSIFYLIILIPTWAAKLDGELEPGVSANSEEE</sequence>
<evidence type="ECO:0000256" key="3">
    <source>
        <dbReference type="ARBA" id="ARBA00022989"/>
    </source>
</evidence>
<feature type="transmembrane region" description="Helical" evidence="6">
    <location>
        <begin position="32"/>
        <end position="50"/>
    </location>
</feature>
<feature type="region of interest" description="Disordered" evidence="5">
    <location>
        <begin position="251"/>
        <end position="278"/>
    </location>
</feature>
<keyword evidence="2 6" id="KW-0812">Transmembrane</keyword>
<feature type="transmembrane region" description="Helical" evidence="6">
    <location>
        <begin position="316"/>
        <end position="338"/>
    </location>
</feature>
<comment type="subcellular location">
    <subcellularLocation>
        <location evidence="1">Membrane</location>
        <topology evidence="1">Multi-pass membrane protein</topology>
    </subcellularLocation>
</comment>
<evidence type="ECO:0000313" key="8">
    <source>
        <dbReference type="Proteomes" id="UP001140560"/>
    </source>
</evidence>
<feature type="transmembrane region" description="Helical" evidence="6">
    <location>
        <begin position="132"/>
        <end position="153"/>
    </location>
</feature>
<dbReference type="GO" id="GO:0016020">
    <property type="term" value="C:membrane"/>
    <property type="evidence" value="ECO:0007669"/>
    <property type="project" value="UniProtKB-SubCell"/>
</dbReference>
<dbReference type="AlphaFoldDB" id="A0A9W8Y431"/>
<evidence type="ECO:0008006" key="9">
    <source>
        <dbReference type="Google" id="ProtNLM"/>
    </source>
</evidence>
<accession>A0A9W8Y431</accession>
<feature type="transmembrane region" description="Helical" evidence="6">
    <location>
        <begin position="480"/>
        <end position="499"/>
    </location>
</feature>
<protein>
    <recommendedName>
        <fullName evidence="9">MFS transporter</fullName>
    </recommendedName>
</protein>
<dbReference type="Gene3D" id="1.20.1250.20">
    <property type="entry name" value="MFS general substrate transporter like domains"/>
    <property type="match status" value="1"/>
</dbReference>
<dbReference type="InterPro" id="IPR036259">
    <property type="entry name" value="MFS_trans_sf"/>
</dbReference>
<evidence type="ECO:0000256" key="6">
    <source>
        <dbReference type="SAM" id="Phobius"/>
    </source>
</evidence>
<feature type="transmembrane region" description="Helical" evidence="6">
    <location>
        <begin position="440"/>
        <end position="468"/>
    </location>
</feature>
<evidence type="ECO:0000256" key="1">
    <source>
        <dbReference type="ARBA" id="ARBA00004141"/>
    </source>
</evidence>
<comment type="caution">
    <text evidence="7">The sequence shown here is derived from an EMBL/GenBank/DDBJ whole genome shotgun (WGS) entry which is preliminary data.</text>
</comment>
<gene>
    <name evidence="7" type="ORF">N0V83_007553</name>
</gene>
<evidence type="ECO:0000313" key="7">
    <source>
        <dbReference type="EMBL" id="KAJ4367023.1"/>
    </source>
</evidence>
<dbReference type="GO" id="GO:0022857">
    <property type="term" value="F:transmembrane transporter activity"/>
    <property type="evidence" value="ECO:0007669"/>
    <property type="project" value="InterPro"/>
</dbReference>
<keyword evidence="3 6" id="KW-1133">Transmembrane helix</keyword>
<dbReference type="PANTHER" id="PTHR23507">
    <property type="entry name" value="ZGC:174356"/>
    <property type="match status" value="1"/>
</dbReference>
<name>A0A9W8Y431_9PLEO</name>
<reference evidence="7" key="1">
    <citation type="submission" date="2022-10" db="EMBL/GenBank/DDBJ databases">
        <title>Tapping the CABI collections for fungal endophytes: first genome assemblies for Collariella, Neodidymelliopsis, Ascochyta clinopodiicola, Didymella pomorum, Didymosphaeria variabile, Neocosmospora piperis and Neocucurbitaria cava.</title>
        <authorList>
            <person name="Hill R."/>
        </authorList>
    </citation>
    <scope>NUCLEOTIDE SEQUENCE</scope>
    <source>
        <strain evidence="7">IMI 356814</strain>
    </source>
</reference>